<feature type="transmembrane region" description="Helical" evidence="2">
    <location>
        <begin position="37"/>
        <end position="58"/>
    </location>
</feature>
<keyword evidence="4" id="KW-1185">Reference proteome</keyword>
<feature type="transmembrane region" description="Helical" evidence="2">
    <location>
        <begin position="12"/>
        <end position="31"/>
    </location>
</feature>
<feature type="region of interest" description="Disordered" evidence="1">
    <location>
        <begin position="137"/>
        <end position="156"/>
    </location>
</feature>
<dbReference type="EMBL" id="BAABEP010000053">
    <property type="protein sequence ID" value="GAA3751058.1"/>
    <property type="molecule type" value="Genomic_DNA"/>
</dbReference>
<proteinExistence type="predicted"/>
<organism evidence="3 4">
    <name type="scientific">Streptomyces tremellae</name>
    <dbReference type="NCBI Taxonomy" id="1124239"/>
    <lineage>
        <taxon>Bacteria</taxon>
        <taxon>Bacillati</taxon>
        <taxon>Actinomycetota</taxon>
        <taxon>Actinomycetes</taxon>
        <taxon>Kitasatosporales</taxon>
        <taxon>Streptomycetaceae</taxon>
        <taxon>Streptomyces</taxon>
    </lineage>
</organism>
<comment type="caution">
    <text evidence="3">The sequence shown here is derived from an EMBL/GenBank/DDBJ whole genome shotgun (WGS) entry which is preliminary data.</text>
</comment>
<keyword evidence="2" id="KW-0472">Membrane</keyword>
<evidence type="ECO:0000256" key="1">
    <source>
        <dbReference type="SAM" id="MobiDB-lite"/>
    </source>
</evidence>
<feature type="transmembrane region" description="Helical" evidence="2">
    <location>
        <begin position="70"/>
        <end position="90"/>
    </location>
</feature>
<name>A0ABP7G144_9ACTN</name>
<evidence type="ECO:0000313" key="3">
    <source>
        <dbReference type="EMBL" id="GAA3751058.1"/>
    </source>
</evidence>
<protein>
    <recommendedName>
        <fullName evidence="5">ATP synthase I</fullName>
    </recommendedName>
</protein>
<accession>A0ABP7G144</accession>
<evidence type="ECO:0000313" key="4">
    <source>
        <dbReference type="Proteomes" id="UP001499884"/>
    </source>
</evidence>
<keyword evidence="2" id="KW-0812">Transmembrane</keyword>
<sequence>MQSNDARILRGSAFIAVPVGVVATVVSAIVAGEKGLIGGLVALAVVAVFFGLGTAALMRLTRDNPQVAMTAGLLVYAVQILLIGVFIIVFQNTTLFNARAFALTLLVTALSWVGGQVKQSLTAKMLYVDPGATLPAKSSAGKGAGRASKAKSYDAA</sequence>
<gene>
    <name evidence="3" type="ORF">GCM10023082_53760</name>
</gene>
<feature type="transmembrane region" description="Helical" evidence="2">
    <location>
        <begin position="96"/>
        <end position="115"/>
    </location>
</feature>
<dbReference type="RefSeq" id="WP_345652753.1">
    <property type="nucleotide sequence ID" value="NZ_BAABEP010000053.1"/>
</dbReference>
<evidence type="ECO:0008006" key="5">
    <source>
        <dbReference type="Google" id="ProtNLM"/>
    </source>
</evidence>
<feature type="compositionally biased region" description="Low complexity" evidence="1">
    <location>
        <begin position="137"/>
        <end position="147"/>
    </location>
</feature>
<dbReference type="Proteomes" id="UP001499884">
    <property type="component" value="Unassembled WGS sequence"/>
</dbReference>
<evidence type="ECO:0000256" key="2">
    <source>
        <dbReference type="SAM" id="Phobius"/>
    </source>
</evidence>
<reference evidence="4" key="1">
    <citation type="journal article" date="2019" name="Int. J. Syst. Evol. Microbiol.">
        <title>The Global Catalogue of Microorganisms (GCM) 10K type strain sequencing project: providing services to taxonomists for standard genome sequencing and annotation.</title>
        <authorList>
            <consortium name="The Broad Institute Genomics Platform"/>
            <consortium name="The Broad Institute Genome Sequencing Center for Infectious Disease"/>
            <person name="Wu L."/>
            <person name="Ma J."/>
        </authorList>
    </citation>
    <scope>NUCLEOTIDE SEQUENCE [LARGE SCALE GENOMIC DNA]</scope>
    <source>
        <strain evidence="4">JCM 30846</strain>
    </source>
</reference>
<keyword evidence="2" id="KW-1133">Transmembrane helix</keyword>